<dbReference type="STRING" id="51511.ENSCSAVP00000005708"/>
<keyword evidence="2 12" id="KW-0813">Transport</keyword>
<feature type="region of interest" description="Disordered" evidence="13">
    <location>
        <begin position="168"/>
        <end position="191"/>
    </location>
</feature>
<feature type="compositionally biased region" description="Polar residues" evidence="13">
    <location>
        <begin position="168"/>
        <end position="178"/>
    </location>
</feature>
<dbReference type="GO" id="GO:0015280">
    <property type="term" value="F:ligand-gated sodium channel activity"/>
    <property type="evidence" value="ECO:0007669"/>
    <property type="project" value="TreeGrafter"/>
</dbReference>
<dbReference type="HOGENOM" id="CLU_1424461_0_0_1"/>
<dbReference type="AlphaFoldDB" id="H2YK56"/>
<dbReference type="FunFam" id="1.10.287.770:FF:000001">
    <property type="entry name" value="Acid-sensing ion channel subunit 1"/>
    <property type="match status" value="1"/>
</dbReference>
<evidence type="ECO:0000256" key="5">
    <source>
        <dbReference type="ARBA" id="ARBA00022989"/>
    </source>
</evidence>
<evidence type="ECO:0000256" key="3">
    <source>
        <dbReference type="ARBA" id="ARBA00022461"/>
    </source>
</evidence>
<dbReference type="Ensembl" id="ENSCSAVT00000005783.1">
    <property type="protein sequence ID" value="ENSCSAVP00000005708.1"/>
    <property type="gene ID" value="ENSCSAVG00000003393.1"/>
</dbReference>
<dbReference type="PRINTS" id="PR01078">
    <property type="entry name" value="AMINACHANNEL"/>
</dbReference>
<evidence type="ECO:0000256" key="7">
    <source>
        <dbReference type="ARBA" id="ARBA00023065"/>
    </source>
</evidence>
<dbReference type="Gene3D" id="1.10.287.770">
    <property type="entry name" value="YojJ-like"/>
    <property type="match status" value="1"/>
</dbReference>
<dbReference type="Proteomes" id="UP000007875">
    <property type="component" value="Unassembled WGS sequence"/>
</dbReference>
<evidence type="ECO:0000313" key="15">
    <source>
        <dbReference type="Proteomes" id="UP000007875"/>
    </source>
</evidence>
<accession>H2YK56</accession>
<dbReference type="InParanoid" id="H2YK56"/>
<name>H2YK56_CIOSA</name>
<reference evidence="15" key="1">
    <citation type="submission" date="2003-08" db="EMBL/GenBank/DDBJ databases">
        <authorList>
            <person name="Birren B."/>
            <person name="Nusbaum C."/>
            <person name="Abebe A."/>
            <person name="Abouelleil A."/>
            <person name="Adekoya E."/>
            <person name="Ait-zahra M."/>
            <person name="Allen N."/>
            <person name="Allen T."/>
            <person name="An P."/>
            <person name="Anderson M."/>
            <person name="Anderson S."/>
            <person name="Arachchi H."/>
            <person name="Armbruster J."/>
            <person name="Bachantsang P."/>
            <person name="Baldwin J."/>
            <person name="Barry A."/>
            <person name="Bayul T."/>
            <person name="Blitshsteyn B."/>
            <person name="Bloom T."/>
            <person name="Blye J."/>
            <person name="Boguslavskiy L."/>
            <person name="Borowsky M."/>
            <person name="Boukhgalter B."/>
            <person name="Brunache A."/>
            <person name="Butler J."/>
            <person name="Calixte N."/>
            <person name="Calvo S."/>
            <person name="Camarata J."/>
            <person name="Campo K."/>
            <person name="Chang J."/>
            <person name="Cheshatsang Y."/>
            <person name="Citroen M."/>
            <person name="Collymore A."/>
            <person name="Considine T."/>
            <person name="Cook A."/>
            <person name="Cooke P."/>
            <person name="Corum B."/>
            <person name="Cuomo C."/>
            <person name="David R."/>
            <person name="Dawoe T."/>
            <person name="Degray S."/>
            <person name="Dodge S."/>
            <person name="Dooley K."/>
            <person name="Dorje P."/>
            <person name="Dorjee K."/>
            <person name="Dorris L."/>
            <person name="Duffey N."/>
            <person name="Dupes A."/>
            <person name="Elkins T."/>
            <person name="Engels R."/>
            <person name="Erickson J."/>
            <person name="Farina A."/>
            <person name="Faro S."/>
            <person name="Ferreira P."/>
            <person name="Fischer H."/>
            <person name="Fitzgerald M."/>
            <person name="Foley K."/>
            <person name="Gage D."/>
            <person name="Galagan J."/>
            <person name="Gearin G."/>
            <person name="Gnerre S."/>
            <person name="Gnirke A."/>
            <person name="Goyette A."/>
            <person name="Graham J."/>
            <person name="Grandbois E."/>
            <person name="Gyaltsen K."/>
            <person name="Hafez N."/>
            <person name="Hagopian D."/>
            <person name="Hagos B."/>
            <person name="Hall J."/>
            <person name="Hatcher B."/>
            <person name="Heller A."/>
            <person name="Higgins H."/>
            <person name="Honan T."/>
            <person name="Horn A."/>
            <person name="Houde N."/>
            <person name="Hughes L."/>
            <person name="Hulme W."/>
            <person name="Husby E."/>
            <person name="Iliev I."/>
            <person name="Jaffe D."/>
            <person name="Jones C."/>
            <person name="Kamal M."/>
            <person name="Kamat A."/>
            <person name="Kamvysselis M."/>
            <person name="Karlsson E."/>
            <person name="Kells C."/>
            <person name="Kieu A."/>
            <person name="Kisner P."/>
            <person name="Kodira C."/>
            <person name="Kulbokas E."/>
            <person name="Labutti K."/>
            <person name="Lama D."/>
            <person name="Landers T."/>
            <person name="Leger J."/>
            <person name="Levine S."/>
            <person name="Lewis D."/>
            <person name="Lewis T."/>
            <person name="Lindblad-toh K."/>
            <person name="Liu X."/>
            <person name="Lokyitsang T."/>
            <person name="Lokyitsang Y."/>
            <person name="Lucien O."/>
            <person name="Lui A."/>
            <person name="Ma L.J."/>
            <person name="Mabbitt R."/>
            <person name="Macdonald J."/>
            <person name="Maclean C."/>
            <person name="Major J."/>
            <person name="Manning J."/>
            <person name="Marabella R."/>
            <person name="Maru K."/>
            <person name="Matthews C."/>
            <person name="Mauceli E."/>
            <person name="Mccarthy M."/>
            <person name="Mcdonough S."/>
            <person name="Mcghee T."/>
            <person name="Meldrim J."/>
            <person name="Meneus L."/>
            <person name="Mesirov J."/>
            <person name="Mihalev A."/>
            <person name="Mihova T."/>
            <person name="Mikkelsen T."/>
            <person name="Mlenga V."/>
            <person name="Moru K."/>
            <person name="Mozes J."/>
            <person name="Mulrain L."/>
            <person name="Munson G."/>
            <person name="Naylor J."/>
            <person name="Newes C."/>
            <person name="Nguyen C."/>
            <person name="Nguyen N."/>
            <person name="Nguyen T."/>
            <person name="Nicol R."/>
            <person name="Nielsen C."/>
            <person name="Nizzari M."/>
            <person name="Norbu C."/>
            <person name="Norbu N."/>
            <person name="O'donnell P."/>
            <person name="Okoawo O."/>
            <person name="O'leary S."/>
            <person name="Omotosho B."/>
            <person name="O'neill K."/>
            <person name="Osman S."/>
            <person name="Parker S."/>
            <person name="Perrin D."/>
            <person name="Phunkhang P."/>
            <person name="Piqani B."/>
            <person name="Purcell S."/>
            <person name="Rachupka T."/>
            <person name="Ramasamy U."/>
            <person name="Rameau R."/>
            <person name="Ray V."/>
            <person name="Raymond C."/>
            <person name="Retta R."/>
            <person name="Richardson S."/>
            <person name="Rise C."/>
            <person name="Rodriguez J."/>
            <person name="Rogers J."/>
            <person name="Rogov P."/>
            <person name="Rutman M."/>
            <person name="Schupbach R."/>
            <person name="Seaman C."/>
            <person name="Settipalli S."/>
            <person name="Sharpe T."/>
            <person name="Sheridan J."/>
            <person name="Sherpa N."/>
            <person name="Shi J."/>
            <person name="Smirnov S."/>
            <person name="Smith C."/>
            <person name="Sougnez C."/>
            <person name="Spencer B."/>
            <person name="Stalker J."/>
            <person name="Stange-thomann N."/>
            <person name="Stavropoulos S."/>
            <person name="Stetson K."/>
            <person name="Stone C."/>
            <person name="Stone S."/>
            <person name="Stubbs M."/>
            <person name="Talamas J."/>
            <person name="Tchuinga P."/>
            <person name="Tenzing P."/>
            <person name="Tesfaye S."/>
            <person name="Theodore J."/>
            <person name="Thoulutsang Y."/>
            <person name="Topham K."/>
            <person name="Towey S."/>
            <person name="Tsamla T."/>
            <person name="Tsomo N."/>
            <person name="Vallee D."/>
            <person name="Vassiliev H."/>
            <person name="Venkataraman V."/>
            <person name="Vinson J."/>
            <person name="Vo A."/>
            <person name="Wade C."/>
            <person name="Wang S."/>
            <person name="Wangchuk T."/>
            <person name="Wangdi T."/>
            <person name="Whittaker C."/>
            <person name="Wilkinson J."/>
            <person name="Wu Y."/>
            <person name="Wyman D."/>
            <person name="Yadav S."/>
            <person name="Yang S."/>
            <person name="Yang X."/>
            <person name="Yeager S."/>
            <person name="Yee E."/>
            <person name="Young G."/>
            <person name="Zainoun J."/>
            <person name="Zembeck L."/>
            <person name="Zimmer A."/>
            <person name="Zody M."/>
            <person name="Lander E."/>
        </authorList>
    </citation>
    <scope>NUCLEOTIDE SEQUENCE [LARGE SCALE GENOMIC DNA]</scope>
</reference>
<reference evidence="14" key="2">
    <citation type="submission" date="2025-08" db="UniProtKB">
        <authorList>
            <consortium name="Ensembl"/>
        </authorList>
    </citation>
    <scope>IDENTIFICATION</scope>
</reference>
<comment type="subcellular location">
    <subcellularLocation>
        <location evidence="1">Membrane</location>
        <topology evidence="1">Multi-pass membrane protein</topology>
    </subcellularLocation>
</comment>
<evidence type="ECO:0000256" key="8">
    <source>
        <dbReference type="ARBA" id="ARBA00023136"/>
    </source>
</evidence>
<reference evidence="14" key="3">
    <citation type="submission" date="2025-09" db="UniProtKB">
        <authorList>
            <consortium name="Ensembl"/>
        </authorList>
    </citation>
    <scope>IDENTIFICATION</scope>
</reference>
<evidence type="ECO:0000256" key="13">
    <source>
        <dbReference type="SAM" id="MobiDB-lite"/>
    </source>
</evidence>
<dbReference type="GeneTree" id="ENSGT00940000164727"/>
<evidence type="ECO:0000256" key="11">
    <source>
        <dbReference type="ARBA" id="ARBA00023303"/>
    </source>
</evidence>
<evidence type="ECO:0000256" key="9">
    <source>
        <dbReference type="ARBA" id="ARBA00023180"/>
    </source>
</evidence>
<keyword evidence="4 12" id="KW-0812">Transmembrane</keyword>
<dbReference type="PANTHER" id="PTHR11690">
    <property type="entry name" value="AMILORIDE-SENSITIVE SODIUM CHANNEL-RELATED"/>
    <property type="match status" value="1"/>
</dbReference>
<proteinExistence type="inferred from homology"/>
<organism evidence="14 15">
    <name type="scientific">Ciona savignyi</name>
    <name type="common">Pacific transparent sea squirt</name>
    <dbReference type="NCBI Taxonomy" id="51511"/>
    <lineage>
        <taxon>Eukaryota</taxon>
        <taxon>Metazoa</taxon>
        <taxon>Chordata</taxon>
        <taxon>Tunicata</taxon>
        <taxon>Ascidiacea</taxon>
        <taxon>Phlebobranchia</taxon>
        <taxon>Cionidae</taxon>
        <taxon>Ciona</taxon>
    </lineage>
</organism>
<dbReference type="InterPro" id="IPR001873">
    <property type="entry name" value="ENaC"/>
</dbReference>
<evidence type="ECO:0000256" key="6">
    <source>
        <dbReference type="ARBA" id="ARBA00023053"/>
    </source>
</evidence>
<evidence type="ECO:0000256" key="4">
    <source>
        <dbReference type="ARBA" id="ARBA00022692"/>
    </source>
</evidence>
<evidence type="ECO:0000256" key="2">
    <source>
        <dbReference type="ARBA" id="ARBA00022448"/>
    </source>
</evidence>
<keyword evidence="11 12" id="KW-0407">Ion channel</keyword>
<evidence type="ECO:0000313" key="14">
    <source>
        <dbReference type="Ensembl" id="ENSCSAVP00000005708.1"/>
    </source>
</evidence>
<keyword evidence="10 12" id="KW-0739">Sodium transport</keyword>
<keyword evidence="3 12" id="KW-0894">Sodium channel</keyword>
<keyword evidence="6" id="KW-0915">Sodium</keyword>
<keyword evidence="5" id="KW-1133">Transmembrane helix</keyword>
<sequence length="191" mass="21435">MSTLRLPSTQASSYLAYKYRVSEDYVRNNFAKLNIFFEALNYETIEQKVAYEIPGLFGDIGGQMGLFIGASILTILELFDYVYEVVKERTWGRKLRKNTSSISNVDGPNNTNAVSETGGYRDINNGFNMSGMDPACPEYTASYFNNSREDEKPSSISTCGQLTPLQEFHTTSCSNDPSSRPGYRTQPGDFR</sequence>
<dbReference type="eggNOG" id="KOG4294">
    <property type="taxonomic scope" value="Eukaryota"/>
</dbReference>
<keyword evidence="15" id="KW-1185">Reference proteome</keyword>
<protein>
    <submittedName>
        <fullName evidence="14">Uncharacterized protein</fullName>
    </submittedName>
</protein>
<keyword evidence="9" id="KW-0325">Glycoprotein</keyword>
<evidence type="ECO:0000256" key="1">
    <source>
        <dbReference type="ARBA" id="ARBA00004141"/>
    </source>
</evidence>
<dbReference type="PANTHER" id="PTHR11690:SF222">
    <property type="entry name" value="AMILORIDE-SENSITIVE SODIUM CHANNEL SUBUNIT GAMMA"/>
    <property type="match status" value="1"/>
</dbReference>
<dbReference type="Pfam" id="PF00858">
    <property type="entry name" value="ASC"/>
    <property type="match status" value="1"/>
</dbReference>
<evidence type="ECO:0000256" key="12">
    <source>
        <dbReference type="RuleBase" id="RU000679"/>
    </source>
</evidence>
<keyword evidence="8" id="KW-0472">Membrane</keyword>
<keyword evidence="7 12" id="KW-0406">Ion transport</keyword>
<dbReference type="GO" id="GO:0005886">
    <property type="term" value="C:plasma membrane"/>
    <property type="evidence" value="ECO:0007669"/>
    <property type="project" value="TreeGrafter"/>
</dbReference>
<comment type="similarity">
    <text evidence="12">Belongs to the amiloride-sensitive sodium channel (TC 1.A.6) family.</text>
</comment>
<evidence type="ECO:0000256" key="10">
    <source>
        <dbReference type="ARBA" id="ARBA00023201"/>
    </source>
</evidence>